<evidence type="ECO:0000313" key="2">
    <source>
        <dbReference type="Proteomes" id="UP001209878"/>
    </source>
</evidence>
<name>A0AAD9UER8_RIDPI</name>
<gene>
    <name evidence="1" type="ORF">NP493_194g06000</name>
</gene>
<organism evidence="1 2">
    <name type="scientific">Ridgeia piscesae</name>
    <name type="common">Tubeworm</name>
    <dbReference type="NCBI Taxonomy" id="27915"/>
    <lineage>
        <taxon>Eukaryota</taxon>
        <taxon>Metazoa</taxon>
        <taxon>Spiralia</taxon>
        <taxon>Lophotrochozoa</taxon>
        <taxon>Annelida</taxon>
        <taxon>Polychaeta</taxon>
        <taxon>Sedentaria</taxon>
        <taxon>Canalipalpata</taxon>
        <taxon>Sabellida</taxon>
        <taxon>Siboglinidae</taxon>
        <taxon>Ridgeia</taxon>
    </lineage>
</organism>
<dbReference type="Proteomes" id="UP001209878">
    <property type="component" value="Unassembled WGS sequence"/>
</dbReference>
<keyword evidence="2" id="KW-1185">Reference proteome</keyword>
<sequence length="119" mass="13800">MTDPAAGRCLVVQVVVLHRDLGVRAVRAAAVALPRLVRHQPGVTSEVAVCGIPVIDDVRSAERNRGYVPEVVMLLRIYASDIYKYIYIYIYIYIYKLNTMLDKLDIYIYYIYIYIYIYI</sequence>
<comment type="caution">
    <text evidence="1">The sequence shown here is derived from an EMBL/GenBank/DDBJ whole genome shotgun (WGS) entry which is preliminary data.</text>
</comment>
<proteinExistence type="predicted"/>
<accession>A0AAD9UER8</accession>
<evidence type="ECO:0000313" key="1">
    <source>
        <dbReference type="EMBL" id="KAK2186636.1"/>
    </source>
</evidence>
<reference evidence="1" key="1">
    <citation type="journal article" date="2023" name="Mol. Biol. Evol.">
        <title>Third-Generation Sequencing Reveals the Adaptive Role of the Epigenome in Three Deep-Sea Polychaetes.</title>
        <authorList>
            <person name="Perez M."/>
            <person name="Aroh O."/>
            <person name="Sun Y."/>
            <person name="Lan Y."/>
            <person name="Juniper S.K."/>
            <person name="Young C.R."/>
            <person name="Angers B."/>
            <person name="Qian P.Y."/>
        </authorList>
    </citation>
    <scope>NUCLEOTIDE SEQUENCE</scope>
    <source>
        <strain evidence="1">R07B-5</strain>
    </source>
</reference>
<dbReference type="EMBL" id="JAODUO010000194">
    <property type="protein sequence ID" value="KAK2186636.1"/>
    <property type="molecule type" value="Genomic_DNA"/>
</dbReference>
<dbReference type="AlphaFoldDB" id="A0AAD9UER8"/>
<protein>
    <submittedName>
        <fullName evidence="1">Uncharacterized protein</fullName>
    </submittedName>
</protein>